<evidence type="ECO:0000256" key="7">
    <source>
        <dbReference type="SAM" id="MobiDB-lite"/>
    </source>
</evidence>
<keyword evidence="5 6" id="KW-0012">Acyltransferase</keyword>
<dbReference type="NCBIfam" id="TIGR01349">
    <property type="entry name" value="PDHac_trf_mito"/>
    <property type="match status" value="1"/>
</dbReference>
<comment type="function">
    <text evidence="6">The pyruvate dehydrogenase complex catalyzes the overall conversion of pyruvate to acetyl-CoA and CO(2).</text>
</comment>
<comment type="similarity">
    <text evidence="1 6">Belongs to the 2-oxoacid dehydrogenase family.</text>
</comment>
<evidence type="ECO:0000259" key="9">
    <source>
        <dbReference type="PROSITE" id="PS51826"/>
    </source>
</evidence>
<dbReference type="InterPro" id="IPR000089">
    <property type="entry name" value="Biotin_lipoyl"/>
</dbReference>
<accession>A0A0V1GV81</accession>
<dbReference type="Gene3D" id="3.30.559.10">
    <property type="entry name" value="Chloramphenicol acetyltransferase-like domain"/>
    <property type="match status" value="1"/>
</dbReference>
<dbReference type="InterPro" id="IPR011053">
    <property type="entry name" value="Single_hybrid_motif"/>
</dbReference>
<dbReference type="Gene3D" id="4.10.320.10">
    <property type="entry name" value="E3-binding domain"/>
    <property type="match status" value="1"/>
</dbReference>
<feature type="domain" description="Peripheral subunit-binding (PSBD)" evidence="9">
    <location>
        <begin position="327"/>
        <end position="364"/>
    </location>
</feature>
<dbReference type="OrthoDB" id="537444at2759"/>
<proteinExistence type="inferred from homology"/>
<feature type="domain" description="Lipoyl-binding" evidence="8">
    <location>
        <begin position="176"/>
        <end position="252"/>
    </location>
</feature>
<dbReference type="AlphaFoldDB" id="A0A0V1GV81"/>
<dbReference type="PROSITE" id="PS00189">
    <property type="entry name" value="LIPOYL"/>
    <property type="match status" value="1"/>
</dbReference>
<reference evidence="10 11" key="1">
    <citation type="submission" date="2015-01" db="EMBL/GenBank/DDBJ databases">
        <title>Evolution of Trichinella species and genotypes.</title>
        <authorList>
            <person name="Korhonen P.K."/>
            <person name="Edoardo P."/>
            <person name="Giuseppe L.R."/>
            <person name="Gasser R.B."/>
        </authorList>
    </citation>
    <scope>NUCLEOTIDE SEQUENCE [LARGE SCALE GENOMIC DNA]</scope>
    <source>
        <strain evidence="10">ISS1029</strain>
    </source>
</reference>
<protein>
    <recommendedName>
        <fullName evidence="6">Acetyltransferase component of pyruvate dehydrogenase complex</fullName>
        <ecNumber evidence="6">2.3.1.12</ecNumber>
    </recommendedName>
</protein>
<dbReference type="GO" id="GO:0005739">
    <property type="term" value="C:mitochondrion"/>
    <property type="evidence" value="ECO:0007669"/>
    <property type="project" value="UniProtKB-SubCell"/>
</dbReference>
<dbReference type="Pfam" id="PF13843">
    <property type="entry name" value="DDE_Tnp_1_7"/>
    <property type="match status" value="1"/>
</dbReference>
<evidence type="ECO:0000256" key="1">
    <source>
        <dbReference type="ARBA" id="ARBA00007317"/>
    </source>
</evidence>
<feature type="compositionally biased region" description="Pro residues" evidence="7">
    <location>
        <begin position="278"/>
        <end position="291"/>
    </location>
</feature>
<comment type="caution">
    <text evidence="10">The sequence shown here is derived from an EMBL/GenBank/DDBJ whole genome shotgun (WGS) entry which is preliminary data.</text>
</comment>
<feature type="non-terminal residue" evidence="10">
    <location>
        <position position="1"/>
    </location>
</feature>
<dbReference type="InterPro" id="IPR023213">
    <property type="entry name" value="CAT-like_dom_sf"/>
</dbReference>
<dbReference type="CDD" id="cd06849">
    <property type="entry name" value="lipoyl_domain"/>
    <property type="match status" value="1"/>
</dbReference>
<keyword evidence="2 6" id="KW-0808">Transferase</keyword>
<comment type="catalytic activity">
    <reaction evidence="6">
        <text>N(6)-[(R)-dihydrolipoyl]-L-lysyl-[protein] + acetyl-CoA = N(6)-[(R)-S(8)-acetyldihydrolipoyl]-L-lysyl-[protein] + CoA</text>
        <dbReference type="Rhea" id="RHEA:17017"/>
        <dbReference type="Rhea" id="RHEA-COMP:10475"/>
        <dbReference type="Rhea" id="RHEA-COMP:10478"/>
        <dbReference type="ChEBI" id="CHEBI:57287"/>
        <dbReference type="ChEBI" id="CHEBI:57288"/>
        <dbReference type="ChEBI" id="CHEBI:83100"/>
        <dbReference type="ChEBI" id="CHEBI:83111"/>
        <dbReference type="EC" id="2.3.1.12"/>
    </reaction>
</comment>
<dbReference type="GO" id="GO:0006086">
    <property type="term" value="P:pyruvate decarboxylation to acetyl-CoA"/>
    <property type="evidence" value="ECO:0007669"/>
    <property type="project" value="InterPro"/>
</dbReference>
<dbReference type="Pfam" id="PF00198">
    <property type="entry name" value="2-oxoacid_dh"/>
    <property type="match status" value="1"/>
</dbReference>
<evidence type="ECO:0000256" key="4">
    <source>
        <dbReference type="ARBA" id="ARBA00022946"/>
    </source>
</evidence>
<dbReference type="PANTHER" id="PTHR23151:SF90">
    <property type="entry name" value="DIHYDROLIPOYLLYSINE-RESIDUE ACETYLTRANSFERASE COMPONENT OF PYRUVATE DEHYDROGENASE COMPLEX, MITOCHONDRIAL-RELATED"/>
    <property type="match status" value="1"/>
</dbReference>
<dbReference type="InterPro" id="IPR006257">
    <property type="entry name" value="LAT1"/>
</dbReference>
<evidence type="ECO:0000256" key="2">
    <source>
        <dbReference type="ARBA" id="ARBA00022679"/>
    </source>
</evidence>
<name>A0A0V1GV81_9BILA</name>
<dbReference type="InterPro" id="IPR029526">
    <property type="entry name" value="PGBD"/>
</dbReference>
<comment type="subcellular location">
    <subcellularLocation>
        <location evidence="6">Mitochondrion</location>
    </subcellularLocation>
</comment>
<dbReference type="SUPFAM" id="SSF51230">
    <property type="entry name" value="Single hybrid motif"/>
    <property type="match status" value="1"/>
</dbReference>
<sequence>AHITVNEQLIPFRGRCHFKVRIKSKPRKYGIKVWEAADVEHRYTYNFHVYAGKIYDHPEKKRQELMEDLLKHKLTLTRTLRKNNPWRQHAIRKTLYKCEGFAGAMGLHLNTPASAMYRYARMSGRLARCFSIMQLEHLSYKCEKHVSTKWTNISLLNFSSVLPSSQMTSYRSLPSHTKVHMPALSPTMEKGNVVSWKKKEGEEVAEGDLLCEIETDKATMGFESGDEGYLAKIVIPEGSKDVPVGNLLCVIVENADDVAAFSKLSAEELGAQPAAAPAAPPAAAPAAPPAAAPAAPAAAAPPPPVTAAAAPAVPKPPVAAVPGGRVFASPLAKKLAGEQKIDLQSLKGTGPEGRILAGDLSQPAAAGARMQVVVPAGGKFTDIELSNMRKTIARRLLESKTAIPHYYLTVEIFVDKILQLRSKLNDELKKENRKISVNDFIVKASALACKHVPEVNSFWMETFIRRNEFVDVSVAVSTDTGLITPIVFNADSKGILEISEEIIALSTRARAGQLKPEEFQGGTFTVSNLGMFGVNHFTAIINPPQSAILAVGTVQKRVVLDEDKRCAEANVLTVTLSCDHRIIDGSVGAKWLQQLKRYLEKPYTMLL</sequence>
<dbReference type="Pfam" id="PF02817">
    <property type="entry name" value="E3_binding"/>
    <property type="match status" value="1"/>
</dbReference>
<evidence type="ECO:0000256" key="6">
    <source>
        <dbReference type="RuleBase" id="RU361137"/>
    </source>
</evidence>
<dbReference type="Proteomes" id="UP000055024">
    <property type="component" value="Unassembled WGS sequence"/>
</dbReference>
<dbReference type="PROSITE" id="PS51826">
    <property type="entry name" value="PSBD"/>
    <property type="match status" value="1"/>
</dbReference>
<dbReference type="SUPFAM" id="SSF52777">
    <property type="entry name" value="CoA-dependent acyltransferases"/>
    <property type="match status" value="1"/>
</dbReference>
<dbReference type="PROSITE" id="PS50968">
    <property type="entry name" value="BIOTINYL_LIPOYL"/>
    <property type="match status" value="1"/>
</dbReference>
<dbReference type="Gene3D" id="2.40.50.100">
    <property type="match status" value="1"/>
</dbReference>
<dbReference type="InterPro" id="IPR003016">
    <property type="entry name" value="2-oxoA_DH_lipoyl-BS"/>
</dbReference>
<dbReference type="EC" id="2.3.1.12" evidence="6"/>
<dbReference type="InterPro" id="IPR045257">
    <property type="entry name" value="E2/Pdx1"/>
</dbReference>
<dbReference type="GO" id="GO:0045254">
    <property type="term" value="C:pyruvate dehydrogenase complex"/>
    <property type="evidence" value="ECO:0007669"/>
    <property type="project" value="UniProtKB-UniRule"/>
</dbReference>
<feature type="region of interest" description="Disordered" evidence="7">
    <location>
        <begin position="276"/>
        <end position="311"/>
    </location>
</feature>
<dbReference type="FunFam" id="2.40.50.100:FF:000010">
    <property type="entry name" value="Acetyltransferase component of pyruvate dehydrogenase complex"/>
    <property type="match status" value="1"/>
</dbReference>
<evidence type="ECO:0000313" key="10">
    <source>
        <dbReference type="EMBL" id="KRZ02127.1"/>
    </source>
</evidence>
<dbReference type="FunFam" id="3.30.559.10:FF:000003">
    <property type="entry name" value="Acetyltransferase component of pyruvate dehydrogenase complex"/>
    <property type="match status" value="1"/>
</dbReference>
<dbReference type="InterPro" id="IPR036625">
    <property type="entry name" value="E3-bd_dom_sf"/>
</dbReference>
<evidence type="ECO:0000256" key="3">
    <source>
        <dbReference type="ARBA" id="ARBA00022823"/>
    </source>
</evidence>
<organism evidence="10 11">
    <name type="scientific">Trichinella zimbabwensis</name>
    <dbReference type="NCBI Taxonomy" id="268475"/>
    <lineage>
        <taxon>Eukaryota</taxon>
        <taxon>Metazoa</taxon>
        <taxon>Ecdysozoa</taxon>
        <taxon>Nematoda</taxon>
        <taxon>Enoplea</taxon>
        <taxon>Dorylaimia</taxon>
        <taxon>Trichinellida</taxon>
        <taxon>Trichinellidae</taxon>
        <taxon>Trichinella</taxon>
    </lineage>
</organism>
<evidence type="ECO:0000313" key="11">
    <source>
        <dbReference type="Proteomes" id="UP000055024"/>
    </source>
</evidence>
<dbReference type="InterPro" id="IPR001078">
    <property type="entry name" value="2-oxoacid_DH_actylTfrase"/>
</dbReference>
<evidence type="ECO:0000256" key="5">
    <source>
        <dbReference type="ARBA" id="ARBA00023315"/>
    </source>
</evidence>
<dbReference type="InterPro" id="IPR004167">
    <property type="entry name" value="PSBD"/>
</dbReference>
<dbReference type="SUPFAM" id="SSF47005">
    <property type="entry name" value="Peripheral subunit-binding domain of 2-oxo acid dehydrogenase complex"/>
    <property type="match status" value="1"/>
</dbReference>
<gene>
    <name evidence="10" type="primary">F23B12.5</name>
    <name evidence="10" type="ORF">T11_144</name>
</gene>
<keyword evidence="4" id="KW-0809">Transit peptide</keyword>
<dbReference type="GO" id="GO:0004742">
    <property type="term" value="F:dihydrolipoyllysine-residue acetyltransferase activity"/>
    <property type="evidence" value="ECO:0007669"/>
    <property type="project" value="UniProtKB-UniRule"/>
</dbReference>
<keyword evidence="11" id="KW-1185">Reference proteome</keyword>
<evidence type="ECO:0000259" key="8">
    <source>
        <dbReference type="PROSITE" id="PS50968"/>
    </source>
</evidence>
<dbReference type="Pfam" id="PF00364">
    <property type="entry name" value="Biotin_lipoyl"/>
    <property type="match status" value="1"/>
</dbReference>
<dbReference type="PANTHER" id="PTHR23151">
    <property type="entry name" value="DIHYDROLIPOAMIDE ACETYL/SUCCINYL-TRANSFERASE-RELATED"/>
    <property type="match status" value="1"/>
</dbReference>
<dbReference type="EMBL" id="JYDP01000242">
    <property type="protein sequence ID" value="KRZ02127.1"/>
    <property type="molecule type" value="Genomic_DNA"/>
</dbReference>
<comment type="cofactor">
    <cofactor evidence="6">
        <name>(R)-lipoate</name>
        <dbReference type="ChEBI" id="CHEBI:83088"/>
    </cofactor>
    <text evidence="6">Binds 1 lipoyl cofactor covalently.</text>
</comment>
<keyword evidence="10" id="KW-0670">Pyruvate</keyword>
<keyword evidence="3 6" id="KW-0450">Lipoyl</keyword>